<evidence type="ECO:0000313" key="3">
    <source>
        <dbReference type="Proteomes" id="UP001276150"/>
    </source>
</evidence>
<dbReference type="Proteomes" id="UP001276150">
    <property type="component" value="Unassembled WGS sequence"/>
</dbReference>
<comment type="caution">
    <text evidence="2">The sequence shown here is derived from an EMBL/GenBank/DDBJ whole genome shotgun (WGS) entry which is preliminary data.</text>
</comment>
<dbReference type="InterPro" id="IPR006186">
    <property type="entry name" value="Ser/Thr-sp_prot-phosphatase"/>
</dbReference>
<dbReference type="InterPro" id="IPR029052">
    <property type="entry name" value="Metallo-depent_PP-like"/>
</dbReference>
<dbReference type="SUPFAM" id="SSF56300">
    <property type="entry name" value="Metallo-dependent phosphatases"/>
    <property type="match status" value="1"/>
</dbReference>
<dbReference type="PANTHER" id="PTHR46546">
    <property type="entry name" value="SHEWANELLA-LIKE PROTEIN PHOSPHATASE 1"/>
    <property type="match status" value="1"/>
</dbReference>
<dbReference type="Gene3D" id="3.60.21.10">
    <property type="match status" value="1"/>
</dbReference>
<accession>A0ABU4DMH5</accession>
<dbReference type="PANTHER" id="PTHR46546:SF4">
    <property type="entry name" value="SHEWANELLA-LIKE PROTEIN PHOSPHATASE 1"/>
    <property type="match status" value="1"/>
</dbReference>
<evidence type="ECO:0000313" key="2">
    <source>
        <dbReference type="EMBL" id="MDV6373644.1"/>
    </source>
</evidence>
<proteinExistence type="predicted"/>
<sequence length="286" mass="31339">MRDTERRSRELWVIGDIHGAYGKLRAMLLRSGLIDFDGSWAAGDAHLVFLGDYLDRGPKGVEVVRLIRRLEAQAVAHGGQVTALLGNHEVMFMAALLFRRSDPEDALGFREYWQSNGGQQRDVSMLDPGDLAWLEARPAMVLSGGWLLIHADSAMYLRMGSSVQAVNDHIHALLLGRDADAWGLFINAFADRFAFALGEGEKMARRMLRTFGGDHLAHGHTPVYILLDEHLHGPTLGAGAPIPYAEKLCVAMDSGMAYRDDAGFIARLDEGGIAEVISNPGTGQLY</sequence>
<dbReference type="InterPro" id="IPR004843">
    <property type="entry name" value="Calcineurin-like_PHP"/>
</dbReference>
<feature type="domain" description="Calcineurin-like phosphoesterase" evidence="1">
    <location>
        <begin position="11"/>
        <end position="224"/>
    </location>
</feature>
<keyword evidence="3" id="KW-1185">Reference proteome</keyword>
<dbReference type="PRINTS" id="PR00114">
    <property type="entry name" value="STPHPHTASE"/>
</dbReference>
<dbReference type="EMBL" id="JAPMIV010000003">
    <property type="protein sequence ID" value="MDV6373644.1"/>
    <property type="molecule type" value="Genomic_DNA"/>
</dbReference>
<dbReference type="RefSeq" id="WP_317638951.1">
    <property type="nucleotide sequence ID" value="NZ_JAPMIV010000003.1"/>
</dbReference>
<protein>
    <submittedName>
        <fullName evidence="2">Metallophosphoesterase</fullName>
    </submittedName>
</protein>
<reference evidence="2 3" key="1">
    <citation type="submission" date="2022-11" db="EMBL/GenBank/DDBJ databases">
        <title>Deinococcus ZS9-10, Low Temperature and Draught-tolerating, UV-resistant Bacteria from Continental Antarctica.</title>
        <authorList>
            <person name="Cheng L."/>
        </authorList>
    </citation>
    <scope>NUCLEOTIDE SEQUENCE [LARGE SCALE GENOMIC DNA]</scope>
    <source>
        <strain evidence="2 3">ZS9-10</strain>
    </source>
</reference>
<name>A0ABU4DMH5_9DEIO</name>
<organism evidence="2 3">
    <name type="scientific">Deinococcus arenicola</name>
    <dbReference type="NCBI Taxonomy" id="2994950"/>
    <lineage>
        <taxon>Bacteria</taxon>
        <taxon>Thermotogati</taxon>
        <taxon>Deinococcota</taxon>
        <taxon>Deinococci</taxon>
        <taxon>Deinococcales</taxon>
        <taxon>Deinococcaceae</taxon>
        <taxon>Deinococcus</taxon>
    </lineage>
</organism>
<gene>
    <name evidence="2" type="ORF">ORD21_03405</name>
</gene>
<evidence type="ECO:0000259" key="1">
    <source>
        <dbReference type="Pfam" id="PF00149"/>
    </source>
</evidence>
<dbReference type="Pfam" id="PF00149">
    <property type="entry name" value="Metallophos"/>
    <property type="match status" value="1"/>
</dbReference>